<organism evidence="1 2">
    <name type="scientific">Kingella denitrificans ATCC 33394</name>
    <dbReference type="NCBI Taxonomy" id="888741"/>
    <lineage>
        <taxon>Bacteria</taxon>
        <taxon>Pseudomonadati</taxon>
        <taxon>Pseudomonadota</taxon>
        <taxon>Betaproteobacteria</taxon>
        <taxon>Neisseriales</taxon>
        <taxon>Neisseriaceae</taxon>
        <taxon>Kingella</taxon>
    </lineage>
</organism>
<reference evidence="1 2" key="1">
    <citation type="submission" date="2011-01" db="EMBL/GenBank/DDBJ databases">
        <authorList>
            <person name="Muzny D."/>
            <person name="Qin X."/>
            <person name="Deng J."/>
            <person name="Jiang H."/>
            <person name="Liu Y."/>
            <person name="Qu J."/>
            <person name="Song X.-Z."/>
            <person name="Zhang L."/>
            <person name="Thornton R."/>
            <person name="Coyle M."/>
            <person name="Francisco L."/>
            <person name="Jackson L."/>
            <person name="Javaid M."/>
            <person name="Korchina V."/>
            <person name="Kovar C."/>
            <person name="Mata R."/>
            <person name="Mathew T."/>
            <person name="Ngo R."/>
            <person name="Nguyen L."/>
            <person name="Nguyen N."/>
            <person name="Okwuonu G."/>
            <person name="Ongeri F."/>
            <person name="Pham C."/>
            <person name="Simmons D."/>
            <person name="Wilczek-Boney K."/>
            <person name="Hale W."/>
            <person name="Jakkamsetti A."/>
            <person name="Pham P."/>
            <person name="Ruth R."/>
            <person name="San Lucas F."/>
            <person name="Warren J."/>
            <person name="Zhang J."/>
            <person name="Zhao Z."/>
            <person name="Zhou C."/>
            <person name="Zhu D."/>
            <person name="Lee S."/>
            <person name="Bess C."/>
            <person name="Blankenburg K."/>
            <person name="Forbes L."/>
            <person name="Fu Q."/>
            <person name="Gubbala S."/>
            <person name="Hirani K."/>
            <person name="Jayaseelan J.C."/>
            <person name="Lara F."/>
            <person name="Munidasa M."/>
            <person name="Palculict T."/>
            <person name="Patil S."/>
            <person name="Pu L.-L."/>
            <person name="Saada N."/>
            <person name="Tang L."/>
            <person name="Weissenberger G."/>
            <person name="Zhu Y."/>
            <person name="Hemphill L."/>
            <person name="Shang Y."/>
            <person name="Youmans B."/>
            <person name="Ayvaz T."/>
            <person name="Ross M."/>
            <person name="Santibanez J."/>
            <person name="Aqrawi P."/>
            <person name="Gross S."/>
            <person name="Joshi V."/>
            <person name="Fowler G."/>
            <person name="Nazareth L."/>
            <person name="Reid J."/>
            <person name="Worley K."/>
            <person name="Petrosino J."/>
            <person name="Highlander S."/>
            <person name="Gibbs R."/>
        </authorList>
    </citation>
    <scope>NUCLEOTIDE SEQUENCE [LARGE SCALE GENOMIC DNA]</scope>
    <source>
        <strain evidence="1 2">ATCC 33394</strain>
    </source>
</reference>
<keyword evidence="2" id="KW-1185">Reference proteome</keyword>
<protein>
    <submittedName>
        <fullName evidence="1">Uncharacterized protein</fullName>
    </submittedName>
</protein>
<gene>
    <name evidence="1" type="ORF">HMPREF9098_0899</name>
</gene>
<dbReference type="HOGENOM" id="CLU_3099760_0_0_4"/>
<evidence type="ECO:0000313" key="2">
    <source>
        <dbReference type="Proteomes" id="UP000004088"/>
    </source>
</evidence>
<dbReference type="EMBL" id="AEWV01000015">
    <property type="protein sequence ID" value="EGC17573.1"/>
    <property type="molecule type" value="Genomic_DNA"/>
</dbReference>
<evidence type="ECO:0000313" key="1">
    <source>
        <dbReference type="EMBL" id="EGC17573.1"/>
    </source>
</evidence>
<sequence>MPVQAAFWPCSPPKAACTESLFFLNADLHIILSVIRLAPLIHAKEHTRKTP</sequence>
<comment type="caution">
    <text evidence="1">The sequence shown here is derived from an EMBL/GenBank/DDBJ whole genome shotgun (WGS) entry which is preliminary data.</text>
</comment>
<proteinExistence type="predicted"/>
<dbReference type="AlphaFoldDB" id="F0EYG5"/>
<dbReference type="STRING" id="888741.HMPREF9098_0899"/>
<name>F0EYG5_9NEIS</name>
<dbReference type="Proteomes" id="UP000004088">
    <property type="component" value="Unassembled WGS sequence"/>
</dbReference>
<accession>F0EYG5</accession>